<dbReference type="Proteomes" id="UP001356170">
    <property type="component" value="Unassembled WGS sequence"/>
</dbReference>
<reference evidence="2 3" key="1">
    <citation type="submission" date="2024-01" db="EMBL/GenBank/DDBJ databases">
        <title>Novel species of the genus Luteimonas isolated from rivers.</title>
        <authorList>
            <person name="Lu H."/>
        </authorList>
    </citation>
    <scope>NUCLEOTIDE SEQUENCE [LARGE SCALE GENOMIC DNA]</scope>
    <source>
        <strain evidence="2 3">FXH3W</strain>
    </source>
</reference>
<proteinExistence type="predicted"/>
<dbReference type="RefSeq" id="WP_331703586.1">
    <property type="nucleotide sequence ID" value="NZ_JAZHBO010000001.1"/>
</dbReference>
<dbReference type="EMBL" id="JAZHBO010000001">
    <property type="protein sequence ID" value="MEF2155571.1"/>
    <property type="molecule type" value="Genomic_DNA"/>
</dbReference>
<evidence type="ECO:0000313" key="2">
    <source>
        <dbReference type="EMBL" id="MEF2155571.1"/>
    </source>
</evidence>
<evidence type="ECO:0000256" key="1">
    <source>
        <dbReference type="SAM" id="Phobius"/>
    </source>
</evidence>
<feature type="transmembrane region" description="Helical" evidence="1">
    <location>
        <begin position="74"/>
        <end position="95"/>
    </location>
</feature>
<comment type="caution">
    <text evidence="2">The sequence shown here is derived from an EMBL/GenBank/DDBJ whole genome shotgun (WGS) entry which is preliminary data.</text>
</comment>
<evidence type="ECO:0000313" key="3">
    <source>
        <dbReference type="Proteomes" id="UP001356170"/>
    </source>
</evidence>
<gene>
    <name evidence="2" type="ORF">V3390_04895</name>
</gene>
<feature type="transmembrane region" description="Helical" evidence="1">
    <location>
        <begin position="12"/>
        <end position="35"/>
    </location>
</feature>
<keyword evidence="1" id="KW-0472">Membrane</keyword>
<keyword evidence="1" id="KW-0812">Transmembrane</keyword>
<keyword evidence="3" id="KW-1185">Reference proteome</keyword>
<keyword evidence="1" id="KW-1133">Transmembrane helix</keyword>
<accession>A0ABU7V0K8</accession>
<feature type="transmembrane region" description="Helical" evidence="1">
    <location>
        <begin position="41"/>
        <end position="62"/>
    </location>
</feature>
<name>A0ABU7V0K8_9GAMM</name>
<organism evidence="2 3">
    <name type="scientific">Aquilutibacter rugosus</name>
    <dbReference type="NCBI Taxonomy" id="3115820"/>
    <lineage>
        <taxon>Bacteria</taxon>
        <taxon>Pseudomonadati</taxon>
        <taxon>Pseudomonadota</taxon>
        <taxon>Gammaproteobacteria</taxon>
        <taxon>Lysobacterales</taxon>
        <taxon>Lysobacteraceae</taxon>
        <taxon>Aquilutibacter</taxon>
    </lineage>
</organism>
<sequence>MSTTASPLLERNTVFGWLALATSLLLSVPLIAMQFTPEVNWTGFDFAVMAVLLFGMGSLFVLIARKVPRQYRTLLAVGMGLLLLYIWAELAVGIFTDLGS</sequence>
<evidence type="ECO:0008006" key="4">
    <source>
        <dbReference type="Google" id="ProtNLM"/>
    </source>
</evidence>
<protein>
    <recommendedName>
        <fullName evidence="4">Integron gene cassette protein</fullName>
    </recommendedName>
</protein>